<protein>
    <submittedName>
        <fullName evidence="1">Uncharacterized protein</fullName>
    </submittedName>
</protein>
<proteinExistence type="predicted"/>
<dbReference type="AlphaFoldDB" id="A0A6G0XSU7"/>
<accession>A0A6G0XSU7</accession>
<dbReference type="Proteomes" id="UP000478052">
    <property type="component" value="Unassembled WGS sequence"/>
</dbReference>
<organism evidence="1 2">
    <name type="scientific">Aphis craccivora</name>
    <name type="common">Cowpea aphid</name>
    <dbReference type="NCBI Taxonomy" id="307492"/>
    <lineage>
        <taxon>Eukaryota</taxon>
        <taxon>Metazoa</taxon>
        <taxon>Ecdysozoa</taxon>
        <taxon>Arthropoda</taxon>
        <taxon>Hexapoda</taxon>
        <taxon>Insecta</taxon>
        <taxon>Pterygota</taxon>
        <taxon>Neoptera</taxon>
        <taxon>Paraneoptera</taxon>
        <taxon>Hemiptera</taxon>
        <taxon>Sternorrhyncha</taxon>
        <taxon>Aphidomorpha</taxon>
        <taxon>Aphidoidea</taxon>
        <taxon>Aphididae</taxon>
        <taxon>Aphidini</taxon>
        <taxon>Aphis</taxon>
        <taxon>Aphis</taxon>
    </lineage>
</organism>
<evidence type="ECO:0000313" key="1">
    <source>
        <dbReference type="EMBL" id="KAF0743456.1"/>
    </source>
</evidence>
<gene>
    <name evidence="1" type="ORF">FWK35_00011533</name>
</gene>
<name>A0A6G0XSU7_APHCR</name>
<comment type="caution">
    <text evidence="1">The sequence shown here is derived from an EMBL/GenBank/DDBJ whole genome shotgun (WGS) entry which is preliminary data.</text>
</comment>
<sequence length="249" mass="28638">MCLLTFNVKIKIIHLLKIVVNSNLQLTVVSRIKTKNGDIAQIENIVTSKLNSDDIIIMDGKSASYLSHLQSWKLSDIKEKMCLPLTNINVFIFFNLFYYILDFVDLICWFPYLQKYQKVVIANMILNHTAPSSNDGANYKVKSVAGLFVLLNPVPRENNQSVDQFSFEFEHSPTLGPYSRDRSTRSRVRLNSIDYVVVDCKTLFSKSNRLKLVAFEIMSTKISKIFPPKYFYIFNRGIDTNQVVSQVID</sequence>
<reference evidence="1 2" key="1">
    <citation type="submission" date="2019-08" db="EMBL/GenBank/DDBJ databases">
        <title>Whole genome of Aphis craccivora.</title>
        <authorList>
            <person name="Voronova N.V."/>
            <person name="Shulinski R.S."/>
            <person name="Bandarenka Y.V."/>
            <person name="Zhorov D.G."/>
            <person name="Warner D."/>
        </authorList>
    </citation>
    <scope>NUCLEOTIDE SEQUENCE [LARGE SCALE GENOMIC DNA]</scope>
    <source>
        <strain evidence="1">180601</strain>
        <tissue evidence="1">Whole Body</tissue>
    </source>
</reference>
<evidence type="ECO:0000313" key="2">
    <source>
        <dbReference type="Proteomes" id="UP000478052"/>
    </source>
</evidence>
<dbReference type="EMBL" id="VUJU01007586">
    <property type="protein sequence ID" value="KAF0743456.1"/>
    <property type="molecule type" value="Genomic_DNA"/>
</dbReference>
<keyword evidence="2" id="KW-1185">Reference proteome</keyword>